<feature type="chain" id="PRO_5046515921" evidence="2">
    <location>
        <begin position="20"/>
        <end position="166"/>
    </location>
</feature>
<keyword evidence="1 2" id="KW-0732">Signal</keyword>
<protein>
    <submittedName>
        <fullName evidence="4">Outer membrane beta-barrel protein</fullName>
    </submittedName>
</protein>
<dbReference type="Pfam" id="PF13505">
    <property type="entry name" value="OMP_b-brl"/>
    <property type="match status" value="1"/>
</dbReference>
<dbReference type="Proteomes" id="UP001589828">
    <property type="component" value="Unassembled WGS sequence"/>
</dbReference>
<name>A0ABV6LA95_9SPHI</name>
<keyword evidence="5" id="KW-1185">Reference proteome</keyword>
<accession>A0ABV6LA95</accession>
<evidence type="ECO:0000259" key="3">
    <source>
        <dbReference type="Pfam" id="PF13505"/>
    </source>
</evidence>
<feature type="domain" description="Outer membrane protein beta-barrel" evidence="3">
    <location>
        <begin position="9"/>
        <end position="166"/>
    </location>
</feature>
<reference evidence="4 5" key="1">
    <citation type="submission" date="2024-09" db="EMBL/GenBank/DDBJ databases">
        <authorList>
            <person name="Sun Q."/>
            <person name="Mori K."/>
        </authorList>
    </citation>
    <scope>NUCLEOTIDE SEQUENCE [LARGE SCALE GENOMIC DNA]</scope>
    <source>
        <strain evidence="4 5">NCAIM B.02415</strain>
    </source>
</reference>
<comment type="caution">
    <text evidence="4">The sequence shown here is derived from an EMBL/GenBank/DDBJ whole genome shotgun (WGS) entry which is preliminary data.</text>
</comment>
<dbReference type="RefSeq" id="WP_377024116.1">
    <property type="nucleotide sequence ID" value="NZ_JBHLTS010000024.1"/>
</dbReference>
<evidence type="ECO:0000313" key="4">
    <source>
        <dbReference type="EMBL" id="MFC0516330.1"/>
    </source>
</evidence>
<dbReference type="Gene3D" id="2.40.160.20">
    <property type="match status" value="1"/>
</dbReference>
<dbReference type="InterPro" id="IPR027385">
    <property type="entry name" value="Beta-barrel_OMP"/>
</dbReference>
<evidence type="ECO:0000313" key="5">
    <source>
        <dbReference type="Proteomes" id="UP001589828"/>
    </source>
</evidence>
<gene>
    <name evidence="4" type="ORF">ACFFGT_19080</name>
</gene>
<proteinExistence type="predicted"/>
<organism evidence="4 5">
    <name type="scientific">Mucilaginibacter angelicae</name>
    <dbReference type="NCBI Taxonomy" id="869718"/>
    <lineage>
        <taxon>Bacteria</taxon>
        <taxon>Pseudomonadati</taxon>
        <taxon>Bacteroidota</taxon>
        <taxon>Sphingobacteriia</taxon>
        <taxon>Sphingobacteriales</taxon>
        <taxon>Sphingobacteriaceae</taxon>
        <taxon>Mucilaginibacter</taxon>
    </lineage>
</organism>
<sequence>MKKLFLPLLLVCTALSSFAQSSNGPGKFSIGAEAALPTGDAHELFNYGIGGSLKYEYPVSKTVFVTLSAGYESLHVKSEFQEPDSKSSFGFIPVKAGIKPYLDGGFFFEGQLGTVFSTEKDGGNSFLYSPGLGYTFNGGFEVAVRYEAWSNNGTIGQVGARLAYRF</sequence>
<evidence type="ECO:0000256" key="1">
    <source>
        <dbReference type="ARBA" id="ARBA00022729"/>
    </source>
</evidence>
<feature type="signal peptide" evidence="2">
    <location>
        <begin position="1"/>
        <end position="19"/>
    </location>
</feature>
<dbReference type="EMBL" id="JBHLTS010000024">
    <property type="protein sequence ID" value="MFC0516330.1"/>
    <property type="molecule type" value="Genomic_DNA"/>
</dbReference>
<evidence type="ECO:0000256" key="2">
    <source>
        <dbReference type="SAM" id="SignalP"/>
    </source>
</evidence>